<feature type="transmembrane region" description="Helical" evidence="4">
    <location>
        <begin position="6"/>
        <end position="24"/>
    </location>
</feature>
<evidence type="ECO:0000256" key="1">
    <source>
        <dbReference type="ARBA" id="ARBA00023054"/>
    </source>
</evidence>
<keyword evidence="1 3" id="KW-0175">Coiled coil</keyword>
<sequence>MENIQIMQIVVGIIIGGIIVFIYFNNKKGVSTDLDGYKNYVSKDLYEVEKSRLESVEKEIKEKDNLIIDLNSEIAKKDENLSNLNVRLDEEKKRLKEQHDHLKTEFENLANEILDKKSEKFIKQNEENLDKILDPLGKKIKSFEKSVQEKYENEIKGRTGLEEQIKNLTELNQQLSADAVNLTNALKGDSKTQG</sequence>
<organism evidence="5">
    <name type="scientific">marine metagenome</name>
    <dbReference type="NCBI Taxonomy" id="408172"/>
    <lineage>
        <taxon>unclassified sequences</taxon>
        <taxon>metagenomes</taxon>
        <taxon>ecological metagenomes</taxon>
    </lineage>
</organism>
<feature type="non-terminal residue" evidence="5">
    <location>
        <position position="194"/>
    </location>
</feature>
<feature type="coiled-coil region" evidence="3">
    <location>
        <begin position="158"/>
        <end position="185"/>
    </location>
</feature>
<keyword evidence="4" id="KW-0472">Membrane</keyword>
<accession>A0A382KLN2</accession>
<evidence type="ECO:0000256" key="4">
    <source>
        <dbReference type="SAM" id="Phobius"/>
    </source>
</evidence>
<keyword evidence="4" id="KW-1133">Transmembrane helix</keyword>
<dbReference type="PANTHER" id="PTHR30563:SF0">
    <property type="entry name" value="DNA RECOMBINATION PROTEIN RMUC"/>
    <property type="match status" value="1"/>
</dbReference>
<dbReference type="Pfam" id="PF02646">
    <property type="entry name" value="RmuC"/>
    <property type="match status" value="1"/>
</dbReference>
<name>A0A382KLN2_9ZZZZ</name>
<keyword evidence="2" id="KW-0233">DNA recombination</keyword>
<keyword evidence="4" id="KW-0812">Transmembrane</keyword>
<feature type="coiled-coil region" evidence="3">
    <location>
        <begin position="46"/>
        <end position="119"/>
    </location>
</feature>
<dbReference type="EMBL" id="UINC01081013">
    <property type="protein sequence ID" value="SVC24485.1"/>
    <property type="molecule type" value="Genomic_DNA"/>
</dbReference>
<gene>
    <name evidence="5" type="ORF">METZ01_LOCUS277339</name>
</gene>
<proteinExistence type="predicted"/>
<dbReference type="PANTHER" id="PTHR30563">
    <property type="entry name" value="DNA RECOMBINATION PROTEIN RMUC"/>
    <property type="match status" value="1"/>
</dbReference>
<dbReference type="AlphaFoldDB" id="A0A382KLN2"/>
<dbReference type="InterPro" id="IPR003798">
    <property type="entry name" value="DNA_recombination_RmuC"/>
</dbReference>
<evidence type="ECO:0000256" key="2">
    <source>
        <dbReference type="ARBA" id="ARBA00023172"/>
    </source>
</evidence>
<evidence type="ECO:0000313" key="5">
    <source>
        <dbReference type="EMBL" id="SVC24485.1"/>
    </source>
</evidence>
<protein>
    <recommendedName>
        <fullName evidence="6">DNA recombination protein RmuC</fullName>
    </recommendedName>
</protein>
<evidence type="ECO:0008006" key="6">
    <source>
        <dbReference type="Google" id="ProtNLM"/>
    </source>
</evidence>
<dbReference type="GO" id="GO:0006310">
    <property type="term" value="P:DNA recombination"/>
    <property type="evidence" value="ECO:0007669"/>
    <property type="project" value="UniProtKB-KW"/>
</dbReference>
<evidence type="ECO:0000256" key="3">
    <source>
        <dbReference type="SAM" id="Coils"/>
    </source>
</evidence>
<reference evidence="5" key="1">
    <citation type="submission" date="2018-05" db="EMBL/GenBank/DDBJ databases">
        <authorList>
            <person name="Lanie J.A."/>
            <person name="Ng W.-L."/>
            <person name="Kazmierczak K.M."/>
            <person name="Andrzejewski T.M."/>
            <person name="Davidsen T.M."/>
            <person name="Wayne K.J."/>
            <person name="Tettelin H."/>
            <person name="Glass J.I."/>
            <person name="Rusch D."/>
            <person name="Podicherti R."/>
            <person name="Tsui H.-C.T."/>
            <person name="Winkler M.E."/>
        </authorList>
    </citation>
    <scope>NUCLEOTIDE SEQUENCE</scope>
</reference>